<evidence type="ECO:0000256" key="2">
    <source>
        <dbReference type="ARBA" id="ARBA00022485"/>
    </source>
</evidence>
<evidence type="ECO:0000256" key="1">
    <source>
        <dbReference type="ARBA" id="ARBA00001966"/>
    </source>
</evidence>
<dbReference type="GO" id="GO:0009228">
    <property type="term" value="P:thiamine biosynthetic process"/>
    <property type="evidence" value="ECO:0007669"/>
    <property type="project" value="UniProtKB-UniRule"/>
</dbReference>
<gene>
    <name evidence="10" type="primary">thiC</name>
    <name evidence="10" type="ORF">ENP94_04825</name>
    <name evidence="11" type="ORF">ENS16_06260</name>
</gene>
<evidence type="ECO:0000256" key="6">
    <source>
        <dbReference type="ARBA" id="ARBA00023004"/>
    </source>
</evidence>
<evidence type="ECO:0000256" key="4">
    <source>
        <dbReference type="ARBA" id="ARBA00022723"/>
    </source>
</evidence>
<dbReference type="NCBIfam" id="NF009895">
    <property type="entry name" value="PRK13352.1"/>
    <property type="match status" value="1"/>
</dbReference>
<dbReference type="InterPro" id="IPR002817">
    <property type="entry name" value="ThiC/BzaA/B"/>
</dbReference>
<name>A0A7C1NU12_UNCW3</name>
<dbReference type="SFLD" id="SFLDS00113">
    <property type="entry name" value="Radical_SAM_Phosphomethylpyrim"/>
    <property type="match status" value="1"/>
</dbReference>
<dbReference type="InterPro" id="IPR038521">
    <property type="entry name" value="ThiC/Bza_core_dom"/>
</dbReference>
<comment type="cofactor">
    <cofactor evidence="1">
        <name>[4Fe-4S] cluster</name>
        <dbReference type="ChEBI" id="CHEBI:49883"/>
    </cofactor>
</comment>
<dbReference type="GO" id="GO:0051539">
    <property type="term" value="F:4 iron, 4 sulfur cluster binding"/>
    <property type="evidence" value="ECO:0007669"/>
    <property type="project" value="UniProtKB-KW"/>
</dbReference>
<evidence type="ECO:0000256" key="7">
    <source>
        <dbReference type="ARBA" id="ARBA00023014"/>
    </source>
</evidence>
<dbReference type="NCBIfam" id="TIGR00190">
    <property type="entry name" value="thiC"/>
    <property type="match status" value="1"/>
</dbReference>
<accession>A0A7C1NU12</accession>
<dbReference type="SFLD" id="SFLDF00407">
    <property type="entry name" value="phosphomethylpyrimidine_syntha"/>
    <property type="match status" value="1"/>
</dbReference>
<proteinExistence type="predicted"/>
<dbReference type="GO" id="GO:0070284">
    <property type="term" value="F:phosphomethylpyrimidine synthase activity"/>
    <property type="evidence" value="ECO:0007669"/>
    <property type="project" value="UniProtKB-EC"/>
</dbReference>
<dbReference type="GO" id="GO:0046872">
    <property type="term" value="F:metal ion binding"/>
    <property type="evidence" value="ECO:0007669"/>
    <property type="project" value="UniProtKB-KW"/>
</dbReference>
<dbReference type="EMBL" id="DSTU01000008">
    <property type="protein sequence ID" value="HFJ54275.1"/>
    <property type="molecule type" value="Genomic_DNA"/>
</dbReference>
<dbReference type="EMBL" id="DSLG01000005">
    <property type="protein sequence ID" value="HEA87320.1"/>
    <property type="molecule type" value="Genomic_DNA"/>
</dbReference>
<keyword evidence="7" id="KW-0411">Iron-sulfur</keyword>
<dbReference type="AlphaFoldDB" id="A0A7C1NU12"/>
<keyword evidence="2" id="KW-0004">4Fe-4S</keyword>
<organism evidence="10">
    <name type="scientific">candidate division WOR-3 bacterium</name>
    <dbReference type="NCBI Taxonomy" id="2052148"/>
    <lineage>
        <taxon>Bacteria</taxon>
        <taxon>Bacteria division WOR-3</taxon>
    </lineage>
</organism>
<evidence type="ECO:0000313" key="11">
    <source>
        <dbReference type="EMBL" id="HFJ54275.1"/>
    </source>
</evidence>
<evidence type="ECO:0000256" key="8">
    <source>
        <dbReference type="ARBA" id="ARBA00023239"/>
    </source>
</evidence>
<evidence type="ECO:0000256" key="9">
    <source>
        <dbReference type="NCBIfam" id="TIGR00190"/>
    </source>
</evidence>
<evidence type="ECO:0000256" key="3">
    <source>
        <dbReference type="ARBA" id="ARBA00022691"/>
    </source>
</evidence>
<reference evidence="10" key="1">
    <citation type="journal article" date="2020" name="mSystems">
        <title>Genome- and Community-Level Interaction Insights into Carbon Utilization and Element Cycling Functions of Hydrothermarchaeota in Hydrothermal Sediment.</title>
        <authorList>
            <person name="Zhou Z."/>
            <person name="Liu Y."/>
            <person name="Xu W."/>
            <person name="Pan J."/>
            <person name="Luo Z.H."/>
            <person name="Li M."/>
        </authorList>
    </citation>
    <scope>NUCLEOTIDE SEQUENCE [LARGE SCALE GENOMIC DNA]</scope>
    <source>
        <strain evidence="10">SpSt-265</strain>
        <strain evidence="11">SpSt-465</strain>
    </source>
</reference>
<keyword evidence="5" id="KW-0862">Zinc</keyword>
<dbReference type="Pfam" id="PF01964">
    <property type="entry name" value="ThiC_Rad_SAM"/>
    <property type="match status" value="1"/>
</dbReference>
<evidence type="ECO:0000256" key="5">
    <source>
        <dbReference type="ARBA" id="ARBA00022833"/>
    </source>
</evidence>
<dbReference type="EC" id="4.1.99.17" evidence="9"/>
<keyword evidence="8" id="KW-0456">Lyase</keyword>
<dbReference type="Gene3D" id="3.20.20.540">
    <property type="entry name" value="Radical SAM ThiC family, central domain"/>
    <property type="match status" value="1"/>
</dbReference>
<keyword evidence="6" id="KW-0408">Iron</keyword>
<comment type="caution">
    <text evidence="10">The sequence shown here is derived from an EMBL/GenBank/DDBJ whole genome shotgun (WGS) entry which is preliminary data.</text>
</comment>
<dbReference type="Gene3D" id="6.10.250.620">
    <property type="match status" value="1"/>
</dbReference>
<dbReference type="PANTHER" id="PTHR30557:SF1">
    <property type="entry name" value="PHOSPHOMETHYLPYRIMIDINE SYNTHASE, CHLOROPLASTIC"/>
    <property type="match status" value="1"/>
</dbReference>
<dbReference type="FunFam" id="3.20.20.540:FF:000001">
    <property type="entry name" value="Phosphomethylpyrimidine synthase"/>
    <property type="match status" value="1"/>
</dbReference>
<dbReference type="PANTHER" id="PTHR30557">
    <property type="entry name" value="THIAMINE BIOSYNTHESIS PROTEIN THIC"/>
    <property type="match status" value="1"/>
</dbReference>
<protein>
    <recommendedName>
        <fullName evidence="9">Phosphomethylpyrimidine synthase</fullName>
        <ecNumber evidence="9">4.1.99.17</ecNumber>
    </recommendedName>
</protein>
<keyword evidence="4" id="KW-0479">Metal-binding</keyword>
<dbReference type="GO" id="GO:0005829">
    <property type="term" value="C:cytosol"/>
    <property type="evidence" value="ECO:0007669"/>
    <property type="project" value="TreeGrafter"/>
</dbReference>
<sequence length="428" mass="47779">MKKPWHWRSCKLKEEIINEVAKSEGLTPRELKNLIRTGRVILLKNRRRRIRPLAVGEKTRVKVNANIGTSPDRVDVELELEKLRVAIAAGADTVMDLSVGGEVDVIRKEVLRNSTVPVGTVPIYQVALEMRKRRRSFREARVRDIFRVIERHLEDGVDFITVHCGVTSKNIATLRDRPRLCGIVSRGGVMMVEWMCYQGRENPLYEYYDELLDLAKDYSATLSLGDGLRPGALADATDEAQIRELVTIGELVQRARAAGVSVMVEGPGHIPLDQIEANIRLEKVICDRAPFYVLGPLVTDVACGYDHINGAIGGALAAWYGADFLCYVTPSEHLGLPDVEDVREGVIAARIAAHAADIARKHPGAIEWDHRISRFRKELNWDAMINSSIDPDRARGIYSIQPSRTKGACTMCGEFCAVKKTKETLYGD</sequence>
<dbReference type="SFLD" id="SFLDG01114">
    <property type="entry name" value="phosphomethylpyrimidine_syntha"/>
    <property type="match status" value="1"/>
</dbReference>
<evidence type="ECO:0000313" key="10">
    <source>
        <dbReference type="EMBL" id="HEA87320.1"/>
    </source>
</evidence>
<keyword evidence="3" id="KW-0949">S-adenosyl-L-methionine</keyword>